<dbReference type="Gene3D" id="2.40.160.130">
    <property type="entry name" value="Capsule assembly protein Wzi"/>
    <property type="match status" value="1"/>
</dbReference>
<protein>
    <submittedName>
        <fullName evidence="1">Capsule assembly protein Wzi</fullName>
    </submittedName>
</protein>
<sequence length="559" mass="63949">MTTKNTIYATALLLLLAVAKPHPLSSQTLPLGMPALEDKYRRDQLLGLLDSSISFSVRPLYADALQKSDPHDVDSVRSSETGIINNEEWTVQILPLLWQHQVTSGFPYGWNDGSLIPNVGYQTQLSAGLYARYKFLSIQLRPEFVYAQNNYYLGFDGKTEPSWRLWYEFYNNIDMPEHFGDGAYTRLFPGQSSIRINYRSLSAGISTENIWWGPGIRNSLLMSNTAPGFLHATINTTSPIRSNIGSFEGQFIIGKLDPSGFAPTKQGIPSHYDQYYIPKPAASRYISGLTVSWQPKWLPGLSLGFAQSFVVNRSDQGQGIADYLSLPFIGYSGTSEQSRNRDAYLSYFGRWVMPKGNAEIYMEYGRNEPAWDLRDLAVQLENSRAYTVGFRKLFPFNRLRNEHMQIGIEATQTEKTRTLEVRGGNTWYIHPQVRHGYTHRGQLLGAGIGPGSNVQAIYVSWLKGVKQIGLQVERLVHLNDFYYAASSDIRRNWVDLGISALTEWDYRKFIFSGRIHYARSHNYQYELIDHPREVREDFWNFTPVDKNQFQLTVGMMYRF</sequence>
<dbReference type="InterPro" id="IPR038636">
    <property type="entry name" value="Wzi_sf"/>
</dbReference>
<dbReference type="RefSeq" id="WP_090973503.1">
    <property type="nucleotide sequence ID" value="NZ_FOLL01000008.1"/>
</dbReference>
<organism evidence="1 2">
    <name type="scientific">Parapedobacter composti</name>
    <dbReference type="NCBI Taxonomy" id="623281"/>
    <lineage>
        <taxon>Bacteria</taxon>
        <taxon>Pseudomonadati</taxon>
        <taxon>Bacteroidota</taxon>
        <taxon>Sphingobacteriia</taxon>
        <taxon>Sphingobacteriales</taxon>
        <taxon>Sphingobacteriaceae</taxon>
        <taxon>Parapedobacter</taxon>
    </lineage>
</organism>
<reference evidence="1 2" key="1">
    <citation type="submission" date="2016-10" db="EMBL/GenBank/DDBJ databases">
        <authorList>
            <person name="de Groot N.N."/>
        </authorList>
    </citation>
    <scope>NUCLEOTIDE SEQUENCE [LARGE SCALE GENOMIC DNA]</scope>
    <source>
        <strain evidence="1 2">DSM 22900</strain>
    </source>
</reference>
<evidence type="ECO:0000313" key="2">
    <source>
        <dbReference type="Proteomes" id="UP000199577"/>
    </source>
</evidence>
<dbReference type="AlphaFoldDB" id="A0A1I1I5Z9"/>
<dbReference type="EMBL" id="FOLL01000008">
    <property type="protein sequence ID" value="SFC31737.1"/>
    <property type="molecule type" value="Genomic_DNA"/>
</dbReference>
<dbReference type="Pfam" id="PF14052">
    <property type="entry name" value="Caps_assemb_Wzi"/>
    <property type="match status" value="1"/>
</dbReference>
<name>A0A1I1I5Z9_9SPHI</name>
<keyword evidence="2" id="KW-1185">Reference proteome</keyword>
<dbReference type="OrthoDB" id="1293009at2"/>
<dbReference type="InterPro" id="IPR026950">
    <property type="entry name" value="Caps_assemb_Wzi"/>
</dbReference>
<evidence type="ECO:0000313" key="1">
    <source>
        <dbReference type="EMBL" id="SFC31737.1"/>
    </source>
</evidence>
<proteinExistence type="predicted"/>
<dbReference type="Proteomes" id="UP000199577">
    <property type="component" value="Unassembled WGS sequence"/>
</dbReference>
<gene>
    <name evidence="1" type="ORF">SAMN05421747_10892</name>
</gene>
<dbReference type="STRING" id="623281.SAMN05421747_10892"/>
<accession>A0A1I1I5Z9</accession>